<dbReference type="CDD" id="cd10030">
    <property type="entry name" value="UDG-F4_TTUDGA_SPO1dp_like"/>
    <property type="match status" value="1"/>
</dbReference>
<comment type="catalytic activity">
    <reaction evidence="1">
        <text>Hydrolyzes single-stranded DNA or mismatched double-stranded DNA and polynucleotides, releasing free uracil.</text>
        <dbReference type="EC" id="3.2.2.27"/>
    </reaction>
</comment>
<keyword evidence="5" id="KW-0004">4Fe-4S</keyword>
<dbReference type="STRING" id="1603606.DSOUD_1210"/>
<dbReference type="InterPro" id="IPR005122">
    <property type="entry name" value="Uracil-DNA_glycosylase-like"/>
</dbReference>
<evidence type="ECO:0000256" key="11">
    <source>
        <dbReference type="ARBA" id="ARBA00023204"/>
    </source>
</evidence>
<sequence length="245" mass="26811">MPESLNRELLEVSAQVRGLLQDLQNLGFDEVPLAPPTAGLPRCGTAGRADGGEPGVSCRPESLEEIRADLENSPCCDLCRERGNLVFGVGDPHARLVLIGEAPGREEDETGEPFVGEAGRLLDRILSAMGLSREEVYLCNVLKCRPPGNRDPRPEEVAACRPFLERQLAAIAPEVIVTLGKCAAQALLQETTAVGELRGHWHEYRSIPVMPTYHPAYLLRNPASKREVWEDMKGVMKRLRGGGSR</sequence>
<evidence type="ECO:0000256" key="3">
    <source>
        <dbReference type="ARBA" id="ARBA00012030"/>
    </source>
</evidence>
<accession>A0A0M4CVX0</accession>
<keyword evidence="14" id="KW-1185">Reference proteome</keyword>
<proteinExistence type="inferred from homology"/>
<evidence type="ECO:0000256" key="6">
    <source>
        <dbReference type="ARBA" id="ARBA00022723"/>
    </source>
</evidence>
<dbReference type="OrthoDB" id="5290748at2"/>
<evidence type="ECO:0000256" key="8">
    <source>
        <dbReference type="ARBA" id="ARBA00022801"/>
    </source>
</evidence>
<dbReference type="PANTHER" id="PTHR33693">
    <property type="entry name" value="TYPE-5 URACIL-DNA GLYCOSYLASE"/>
    <property type="match status" value="1"/>
</dbReference>
<feature type="domain" description="Uracil-DNA glycosylase-like" evidence="12">
    <location>
        <begin position="87"/>
        <end position="233"/>
    </location>
</feature>
<evidence type="ECO:0000259" key="12">
    <source>
        <dbReference type="SMART" id="SM00986"/>
    </source>
</evidence>
<evidence type="ECO:0000256" key="9">
    <source>
        <dbReference type="ARBA" id="ARBA00023004"/>
    </source>
</evidence>
<dbReference type="EC" id="3.2.2.27" evidence="3"/>
<dbReference type="AlphaFoldDB" id="A0A0M4CVX0"/>
<dbReference type="EMBL" id="CP010802">
    <property type="protein sequence ID" value="ALC15991.1"/>
    <property type="molecule type" value="Genomic_DNA"/>
</dbReference>
<dbReference type="InterPro" id="IPR005273">
    <property type="entry name" value="Ura-DNA_glyco_family4"/>
</dbReference>
<dbReference type="InterPro" id="IPR051536">
    <property type="entry name" value="UDG_Type-4/5"/>
</dbReference>
<dbReference type="GO" id="GO:0046872">
    <property type="term" value="F:metal ion binding"/>
    <property type="evidence" value="ECO:0007669"/>
    <property type="project" value="UniProtKB-KW"/>
</dbReference>
<dbReference type="Proteomes" id="UP000057158">
    <property type="component" value="Chromosome"/>
</dbReference>
<evidence type="ECO:0000313" key="13">
    <source>
        <dbReference type="EMBL" id="ALC15991.1"/>
    </source>
</evidence>
<evidence type="ECO:0000256" key="5">
    <source>
        <dbReference type="ARBA" id="ARBA00022485"/>
    </source>
</evidence>
<dbReference type="GO" id="GO:0004844">
    <property type="term" value="F:uracil DNA N-glycosylase activity"/>
    <property type="evidence" value="ECO:0007669"/>
    <property type="project" value="UniProtKB-EC"/>
</dbReference>
<dbReference type="InterPro" id="IPR036895">
    <property type="entry name" value="Uracil-DNA_glycosylase-like_sf"/>
</dbReference>
<dbReference type="KEGG" id="des:DSOUD_1210"/>
<organism evidence="13 14">
    <name type="scientific">Desulfuromonas soudanensis</name>
    <dbReference type="NCBI Taxonomy" id="1603606"/>
    <lineage>
        <taxon>Bacteria</taxon>
        <taxon>Pseudomonadati</taxon>
        <taxon>Thermodesulfobacteriota</taxon>
        <taxon>Desulfuromonadia</taxon>
        <taxon>Desulfuromonadales</taxon>
        <taxon>Desulfuromonadaceae</taxon>
        <taxon>Desulfuromonas</taxon>
    </lineage>
</organism>
<evidence type="ECO:0000256" key="2">
    <source>
        <dbReference type="ARBA" id="ARBA00006521"/>
    </source>
</evidence>
<gene>
    <name evidence="13" type="ORF">DSOUD_1210</name>
</gene>
<keyword evidence="10" id="KW-0411">Iron-sulfur</keyword>
<evidence type="ECO:0000313" key="14">
    <source>
        <dbReference type="Proteomes" id="UP000057158"/>
    </source>
</evidence>
<dbReference type="NCBIfam" id="TIGR00758">
    <property type="entry name" value="UDG_fam4"/>
    <property type="match status" value="1"/>
</dbReference>
<keyword evidence="6" id="KW-0479">Metal-binding</keyword>
<keyword evidence="11" id="KW-0234">DNA repair</keyword>
<dbReference type="Gene3D" id="3.40.470.10">
    <property type="entry name" value="Uracil-DNA glycosylase-like domain"/>
    <property type="match status" value="1"/>
</dbReference>
<keyword evidence="9" id="KW-0408">Iron</keyword>
<comment type="similarity">
    <text evidence="2">Belongs to the uracil-DNA glycosylase (UDG) superfamily. Type 4 (UDGa) family.</text>
</comment>
<evidence type="ECO:0000256" key="4">
    <source>
        <dbReference type="ARBA" id="ARBA00019403"/>
    </source>
</evidence>
<dbReference type="RefSeq" id="WP_053550145.1">
    <property type="nucleotide sequence ID" value="NZ_CP010802.1"/>
</dbReference>
<dbReference type="GO" id="GO:0051539">
    <property type="term" value="F:4 iron, 4 sulfur cluster binding"/>
    <property type="evidence" value="ECO:0007669"/>
    <property type="project" value="UniProtKB-KW"/>
</dbReference>
<dbReference type="PANTHER" id="PTHR33693:SF1">
    <property type="entry name" value="TYPE-4 URACIL-DNA GLYCOSYLASE"/>
    <property type="match status" value="1"/>
</dbReference>
<keyword evidence="7" id="KW-0227">DNA damage</keyword>
<dbReference type="PATRIC" id="fig|1603606.3.peg.1323"/>
<dbReference type="Pfam" id="PF03167">
    <property type="entry name" value="UDG"/>
    <property type="match status" value="1"/>
</dbReference>
<dbReference type="SMART" id="SM00987">
    <property type="entry name" value="UreE_C"/>
    <property type="match status" value="1"/>
</dbReference>
<evidence type="ECO:0000256" key="1">
    <source>
        <dbReference type="ARBA" id="ARBA00001400"/>
    </source>
</evidence>
<dbReference type="SMART" id="SM00986">
    <property type="entry name" value="UDG"/>
    <property type="match status" value="1"/>
</dbReference>
<dbReference type="GO" id="GO:0006281">
    <property type="term" value="P:DNA repair"/>
    <property type="evidence" value="ECO:0007669"/>
    <property type="project" value="UniProtKB-KW"/>
</dbReference>
<protein>
    <recommendedName>
        <fullName evidence="4">Type-4 uracil-DNA glycosylase</fullName>
        <ecNumber evidence="3">3.2.2.27</ecNumber>
    </recommendedName>
</protein>
<evidence type="ECO:0000256" key="7">
    <source>
        <dbReference type="ARBA" id="ARBA00022763"/>
    </source>
</evidence>
<name>A0A0M4CVX0_9BACT</name>
<evidence type="ECO:0000256" key="10">
    <source>
        <dbReference type="ARBA" id="ARBA00023014"/>
    </source>
</evidence>
<reference evidence="13 14" key="1">
    <citation type="submission" date="2015-07" db="EMBL/GenBank/DDBJ databases">
        <title>Isolation and Genomic Characterization of a Novel Halophilic Metal-Reducing Deltaproteobacterium from the Deep Subsurface.</title>
        <authorList>
            <person name="Badalamenti J.P."/>
            <person name="Summers Z.M."/>
            <person name="Gralnick J.A."/>
            <person name="Bond D.R."/>
        </authorList>
    </citation>
    <scope>NUCLEOTIDE SEQUENCE [LARGE SCALE GENOMIC DNA]</scope>
    <source>
        <strain evidence="13 14">WTL</strain>
    </source>
</reference>
<keyword evidence="8" id="KW-0378">Hydrolase</keyword>
<dbReference type="SUPFAM" id="SSF52141">
    <property type="entry name" value="Uracil-DNA glycosylase-like"/>
    <property type="match status" value="1"/>
</dbReference>